<reference evidence="1 2" key="1">
    <citation type="journal article" date="2014" name="Genome Biol. Evol.">
        <title>The genome of the myxosporean Thelohanellus kitauei shows adaptations to nutrient acquisition within its fish host.</title>
        <authorList>
            <person name="Yang Y."/>
            <person name="Xiong J."/>
            <person name="Zhou Z."/>
            <person name="Huo F."/>
            <person name="Miao W."/>
            <person name="Ran C."/>
            <person name="Liu Y."/>
            <person name="Zhang J."/>
            <person name="Feng J."/>
            <person name="Wang M."/>
            <person name="Wang M."/>
            <person name="Wang L."/>
            <person name="Yao B."/>
        </authorList>
    </citation>
    <scope>NUCLEOTIDE SEQUENCE [LARGE SCALE GENOMIC DNA]</scope>
    <source>
        <strain evidence="1">Wuqing</strain>
    </source>
</reference>
<organism evidence="1 2">
    <name type="scientific">Thelohanellus kitauei</name>
    <name type="common">Myxosporean</name>
    <dbReference type="NCBI Taxonomy" id="669202"/>
    <lineage>
        <taxon>Eukaryota</taxon>
        <taxon>Metazoa</taxon>
        <taxon>Cnidaria</taxon>
        <taxon>Myxozoa</taxon>
        <taxon>Myxosporea</taxon>
        <taxon>Bivalvulida</taxon>
        <taxon>Platysporina</taxon>
        <taxon>Myxobolidae</taxon>
        <taxon>Thelohanellus</taxon>
    </lineage>
</organism>
<protein>
    <submittedName>
        <fullName evidence="1">Uncharacterized protein</fullName>
    </submittedName>
</protein>
<proteinExistence type="predicted"/>
<keyword evidence="2" id="KW-1185">Reference proteome</keyword>
<accession>A0A0C2IDW5</accession>
<sequence length="246" mass="29244">MKNLMKRYIWVYDSFINKTENKKIFLKSEERMLTQGLDPCHIDDVSKEHESKIPEYFEAIDKSIKFEVRAGRTFQINSTIDIEILCHSHSSPMNKMFIVEVCAERPKPSCIRNIIYHQDTSEKSLFVYSIKFSVNPHNKIWYSADRIEVLCNLYDPSSGFVKFVNRVIEMKPFSMKIFTNIPITELNKDRTFKMEFKNLLPVPIPDLLIGIMECRQDTKMLIFPVMSFQTFDWIFYTHQNVRIYYS</sequence>
<dbReference type="EMBL" id="JWZT01004661">
    <property type="protein sequence ID" value="KII63513.1"/>
    <property type="molecule type" value="Genomic_DNA"/>
</dbReference>
<evidence type="ECO:0000313" key="2">
    <source>
        <dbReference type="Proteomes" id="UP000031668"/>
    </source>
</evidence>
<gene>
    <name evidence="1" type="ORF">RF11_08042</name>
</gene>
<evidence type="ECO:0000313" key="1">
    <source>
        <dbReference type="EMBL" id="KII63513.1"/>
    </source>
</evidence>
<dbReference type="AlphaFoldDB" id="A0A0C2IDW5"/>
<name>A0A0C2IDW5_THEKT</name>
<comment type="caution">
    <text evidence="1">The sequence shown here is derived from an EMBL/GenBank/DDBJ whole genome shotgun (WGS) entry which is preliminary data.</text>
</comment>
<dbReference type="Proteomes" id="UP000031668">
    <property type="component" value="Unassembled WGS sequence"/>
</dbReference>